<dbReference type="AlphaFoldDB" id="A0A8B8SQR6"/>
<evidence type="ECO:0000313" key="4">
    <source>
        <dbReference type="RefSeq" id="XP_032332245.1"/>
    </source>
</evidence>
<sequence>MRGAGDASSIQFEGLQSRARRFLEKAVYPEAARGKLASDAHLNGQLLPSISEPAPSNKSPSLQAWPQLRFPRDPGCRKDSCLHFLCQGSEADAGPGSGHVCGGTWSSPGSATSSLWPCRAREERPRLLDRCLRWPLASLGAELQVSPGAAAVRALACCDARGSNDARGSPVLRWPTAWEPLPGRWLRRPTGHFHVCDWPVWALLSQGATKLLTNKTLRTPVLWPWPSFPSITPSAPQAQTARHPLLPYTFCWSAFVNSPCGFTPAPPHTCSCSADCQYEWTLQSRQCLLKQYSTFEAKFKRLLSFDVVGCEIPAYPCNSFGTLLGKELRPVGETDSRSHLPPPLWSLPQPSCSLVCPLEH</sequence>
<organism evidence="1 4">
    <name type="scientific">Camelus ferus</name>
    <name type="common">Wild bactrian camel</name>
    <name type="synonym">Camelus bactrianus ferus</name>
    <dbReference type="NCBI Taxonomy" id="419612"/>
    <lineage>
        <taxon>Eukaryota</taxon>
        <taxon>Metazoa</taxon>
        <taxon>Chordata</taxon>
        <taxon>Craniata</taxon>
        <taxon>Vertebrata</taxon>
        <taxon>Euteleostomi</taxon>
        <taxon>Mammalia</taxon>
        <taxon>Eutheria</taxon>
        <taxon>Laurasiatheria</taxon>
        <taxon>Artiodactyla</taxon>
        <taxon>Tylopoda</taxon>
        <taxon>Camelidae</taxon>
        <taxon>Camelus</taxon>
    </lineage>
</organism>
<dbReference type="KEGG" id="cfr:116662588"/>
<proteinExistence type="predicted"/>
<evidence type="ECO:0000313" key="1">
    <source>
        <dbReference type="Proteomes" id="UP000694856"/>
    </source>
</evidence>
<accession>A0A8B8SQR6</accession>
<dbReference type="Proteomes" id="UP000694856">
    <property type="component" value="Unplaced"/>
</dbReference>
<dbReference type="RefSeq" id="XP_032332244.1">
    <property type="nucleotide sequence ID" value="XM_032476353.1"/>
</dbReference>
<dbReference type="GeneID" id="116662588"/>
<evidence type="ECO:0000313" key="2">
    <source>
        <dbReference type="RefSeq" id="XP_032332243.1"/>
    </source>
</evidence>
<name>A0A8B8SQR6_CAMFR</name>
<dbReference type="RefSeq" id="XP_032332245.1">
    <property type="nucleotide sequence ID" value="XM_032476354.1"/>
</dbReference>
<protein>
    <submittedName>
        <fullName evidence="2 3">Uncharacterized protein LOC116662588 isoform X1</fullName>
    </submittedName>
</protein>
<keyword evidence="1" id="KW-1185">Reference proteome</keyword>
<evidence type="ECO:0000313" key="3">
    <source>
        <dbReference type="RefSeq" id="XP_032332244.1"/>
    </source>
</evidence>
<dbReference type="RefSeq" id="XP_032332243.1">
    <property type="nucleotide sequence ID" value="XM_032476352.1"/>
</dbReference>
<reference evidence="2 3" key="1">
    <citation type="submission" date="2025-04" db="UniProtKB">
        <authorList>
            <consortium name="RefSeq"/>
        </authorList>
    </citation>
    <scope>IDENTIFICATION</scope>
    <source>
        <tissue evidence="2 3">Ear skin</tissue>
    </source>
</reference>
<gene>
    <name evidence="2 3 4" type="primary">LOC116662588</name>
</gene>